<gene>
    <name evidence="5" type="ORF">QWZ14_06005</name>
</gene>
<comment type="caution">
    <text evidence="5">The sequence shown here is derived from an EMBL/GenBank/DDBJ whole genome shotgun (WGS) entry which is preliminary data.</text>
</comment>
<sequence length="303" mass="33967">MTEVMDELRAFVMRASDKWTATGLPRVAMVRAEACSDQVYEPMLHLVLQGSKSLSIGNQILRFEAGTYFLVPVDVPAIGQVSAEKPGSPYLALSLTLDPAVIAAMLAELDDAQPGKHEPAFWVSAVTPDLMDAWLRMMRLVDRPNDVAMLAPMIEREILFRVLQGPQGRLLRQIARADSRLSQMRRSVDWIRSHYTEPFRVEPLAAMTGMSVATFYRHFTAMTAMTPIQYQKRLRLLQARRMLLFEPRDAAAIAFSVGYESASQFSREYSRLFGMPPVRDAARFRTPAPSSPKIAFGAPPPHP</sequence>
<reference evidence="6" key="1">
    <citation type="journal article" date="2019" name="Int. J. Syst. Evol. Microbiol.">
        <title>The Global Catalogue of Microorganisms (GCM) 10K type strain sequencing project: providing services to taxonomists for standard genome sequencing and annotation.</title>
        <authorList>
            <consortium name="The Broad Institute Genomics Platform"/>
            <consortium name="The Broad Institute Genome Sequencing Center for Infectious Disease"/>
            <person name="Wu L."/>
            <person name="Ma J."/>
        </authorList>
    </citation>
    <scope>NUCLEOTIDE SEQUENCE [LARGE SCALE GENOMIC DNA]</scope>
    <source>
        <strain evidence="6">CECT 7131</strain>
    </source>
</reference>
<evidence type="ECO:0000256" key="1">
    <source>
        <dbReference type="ARBA" id="ARBA00023015"/>
    </source>
</evidence>
<dbReference type="PANTHER" id="PTHR43436">
    <property type="entry name" value="ARAC-FAMILY TRANSCRIPTIONAL REGULATOR"/>
    <property type="match status" value="1"/>
</dbReference>
<feature type="domain" description="HTH araC/xylS-type" evidence="4">
    <location>
        <begin position="185"/>
        <end position="283"/>
    </location>
</feature>
<protein>
    <submittedName>
        <fullName evidence="5">AraC family transcriptional regulator</fullName>
    </submittedName>
</protein>
<proteinExistence type="predicted"/>
<dbReference type="Gene3D" id="1.10.10.60">
    <property type="entry name" value="Homeodomain-like"/>
    <property type="match status" value="1"/>
</dbReference>
<dbReference type="SMART" id="SM00342">
    <property type="entry name" value="HTH_ARAC"/>
    <property type="match status" value="1"/>
</dbReference>
<dbReference type="InterPro" id="IPR018060">
    <property type="entry name" value="HTH_AraC"/>
</dbReference>
<dbReference type="Proteomes" id="UP001529369">
    <property type="component" value="Unassembled WGS sequence"/>
</dbReference>
<dbReference type="Pfam" id="PF12833">
    <property type="entry name" value="HTH_18"/>
    <property type="match status" value="1"/>
</dbReference>
<keyword evidence="1" id="KW-0805">Transcription regulation</keyword>
<accession>A0ABT8A2J8</accession>
<dbReference type="SUPFAM" id="SSF46689">
    <property type="entry name" value="Homeodomain-like"/>
    <property type="match status" value="2"/>
</dbReference>
<name>A0ABT8A2J8_9PROT</name>
<evidence type="ECO:0000256" key="3">
    <source>
        <dbReference type="ARBA" id="ARBA00023163"/>
    </source>
</evidence>
<keyword evidence="6" id="KW-1185">Reference proteome</keyword>
<dbReference type="SUPFAM" id="SSF51215">
    <property type="entry name" value="Regulatory protein AraC"/>
    <property type="match status" value="1"/>
</dbReference>
<dbReference type="Pfam" id="PF06719">
    <property type="entry name" value="AraC_N"/>
    <property type="match status" value="1"/>
</dbReference>
<dbReference type="InterPro" id="IPR009057">
    <property type="entry name" value="Homeodomain-like_sf"/>
</dbReference>
<dbReference type="InterPro" id="IPR037923">
    <property type="entry name" value="HTH-like"/>
</dbReference>
<organism evidence="5 6">
    <name type="scientific">Paeniroseomonas aquatica</name>
    <dbReference type="NCBI Taxonomy" id="373043"/>
    <lineage>
        <taxon>Bacteria</taxon>
        <taxon>Pseudomonadati</taxon>
        <taxon>Pseudomonadota</taxon>
        <taxon>Alphaproteobacteria</taxon>
        <taxon>Acetobacterales</taxon>
        <taxon>Acetobacteraceae</taxon>
        <taxon>Paeniroseomonas</taxon>
    </lineage>
</organism>
<evidence type="ECO:0000313" key="6">
    <source>
        <dbReference type="Proteomes" id="UP001529369"/>
    </source>
</evidence>
<dbReference type="EMBL" id="JAUFPN010000052">
    <property type="protein sequence ID" value="MDN3563930.1"/>
    <property type="molecule type" value="Genomic_DNA"/>
</dbReference>
<dbReference type="PANTHER" id="PTHR43436:SF1">
    <property type="entry name" value="TRANSCRIPTIONAL REGULATORY PROTEIN"/>
    <property type="match status" value="1"/>
</dbReference>
<dbReference type="RefSeq" id="WP_290315723.1">
    <property type="nucleotide sequence ID" value="NZ_JAUFPN010000052.1"/>
</dbReference>
<evidence type="ECO:0000259" key="4">
    <source>
        <dbReference type="PROSITE" id="PS01124"/>
    </source>
</evidence>
<keyword evidence="3" id="KW-0804">Transcription</keyword>
<evidence type="ECO:0000256" key="2">
    <source>
        <dbReference type="ARBA" id="ARBA00023125"/>
    </source>
</evidence>
<dbReference type="InterPro" id="IPR009594">
    <property type="entry name" value="Tscrpt_reg_HTH_AraC_N"/>
</dbReference>
<evidence type="ECO:0000313" key="5">
    <source>
        <dbReference type="EMBL" id="MDN3563930.1"/>
    </source>
</evidence>
<dbReference type="PROSITE" id="PS01124">
    <property type="entry name" value="HTH_ARAC_FAMILY_2"/>
    <property type="match status" value="1"/>
</dbReference>
<keyword evidence="2" id="KW-0238">DNA-binding</keyword>